<protein>
    <submittedName>
        <fullName evidence="1">ORF112</fullName>
    </submittedName>
</protein>
<keyword evidence="1" id="KW-0934">Plastid</keyword>
<organism evidence="1">
    <name type="scientific">Pinus koraiensis</name>
    <name type="common">Korean pine</name>
    <dbReference type="NCBI Taxonomy" id="88728"/>
    <lineage>
        <taxon>Eukaryota</taxon>
        <taxon>Viridiplantae</taxon>
        <taxon>Streptophyta</taxon>
        <taxon>Embryophyta</taxon>
        <taxon>Tracheophyta</taxon>
        <taxon>Spermatophyta</taxon>
        <taxon>Pinopsida</taxon>
        <taxon>Pinidae</taxon>
        <taxon>Conifers I</taxon>
        <taxon>Pinales</taxon>
        <taxon>Pinaceae</taxon>
        <taxon>Pinus</taxon>
        <taxon>Pinus subgen. Strobus</taxon>
    </lineage>
</organism>
<name>A4QM06_PINKO</name>
<dbReference type="AlphaFoldDB" id="A4QM06"/>
<dbReference type="RefSeq" id="YP_001152074.1">
    <property type="nucleotide sequence ID" value="NC_004677.2"/>
</dbReference>
<geneLocation type="chloroplast" evidence="1"/>
<reference evidence="1" key="1">
    <citation type="submission" date="2007-04" db="EMBL/GenBank/DDBJ databases">
        <authorList>
            <person name="Noh E.W."/>
            <person name="Lee J.S."/>
            <person name="Choi Y.I."/>
            <person name="Han M.S."/>
            <person name="Yi Y.S."/>
            <person name="Han S.U."/>
        </authorList>
    </citation>
    <scope>NUCLEOTIDE SEQUENCE</scope>
</reference>
<dbReference type="GeneID" id="5048384"/>
<keyword evidence="1" id="KW-0150">Chloroplast</keyword>
<accession>A4QM06</accession>
<sequence>MNSYHGERIDCVKAYKSLYITSTDDILIHIIKKAFLININGLIYETNYIQSKHVRKNPPLAGNKNFIVLRRGTFFTQTTPISEPVRSYFLSYFYTNGPIGSTLSGDLMDRSS</sequence>
<evidence type="ECO:0000313" key="1">
    <source>
        <dbReference type="EMBL" id="ABP35320.1"/>
    </source>
</evidence>
<proteinExistence type="predicted"/>
<dbReference type="EMBL" id="AY228468">
    <property type="protein sequence ID" value="ABP35320.1"/>
    <property type="molecule type" value="Genomic_DNA"/>
</dbReference>